<evidence type="ECO:0000313" key="2">
    <source>
        <dbReference type="EMBL" id="EFC35294.1"/>
    </source>
</evidence>
<reference evidence="2 3" key="1">
    <citation type="journal article" date="2010" name="Cell">
        <title>The genome of Naegleria gruberi illuminates early eukaryotic versatility.</title>
        <authorList>
            <person name="Fritz-Laylin L.K."/>
            <person name="Prochnik S.E."/>
            <person name="Ginger M.L."/>
            <person name="Dacks J.B."/>
            <person name="Carpenter M.L."/>
            <person name="Field M.C."/>
            <person name="Kuo A."/>
            <person name="Paredez A."/>
            <person name="Chapman J."/>
            <person name="Pham J."/>
            <person name="Shu S."/>
            <person name="Neupane R."/>
            <person name="Cipriano M."/>
            <person name="Mancuso J."/>
            <person name="Tu H."/>
            <person name="Salamov A."/>
            <person name="Lindquist E."/>
            <person name="Shapiro H."/>
            <person name="Lucas S."/>
            <person name="Grigoriev I.V."/>
            <person name="Cande W.Z."/>
            <person name="Fulton C."/>
            <person name="Rokhsar D.S."/>
            <person name="Dawson S.C."/>
        </authorList>
    </citation>
    <scope>NUCLEOTIDE SEQUENCE [LARGE SCALE GENOMIC DNA]</scope>
    <source>
        <strain evidence="2 3">NEG-M</strain>
    </source>
</reference>
<evidence type="ECO:0000313" key="3">
    <source>
        <dbReference type="Proteomes" id="UP000006671"/>
    </source>
</evidence>
<keyword evidence="3" id="KW-1185">Reference proteome</keyword>
<gene>
    <name evidence="2" type="ORF">NAEGRDRAFT_82386</name>
</gene>
<name>D2W6K8_NAEGR</name>
<dbReference type="KEGG" id="ngr:NAEGRDRAFT_82386"/>
<dbReference type="VEuPathDB" id="AmoebaDB:NAEGRDRAFT_82386"/>
<sequence>MQLRQYDNLEDKGNIKFTSTLSFPFTERAVMRCVVLGRHTQPTAIARKKFWSNIPLYNCTNLSVYDYIKLIADHHGIPLIRGYKVYVWNKTKYFDFNIEKVKESYTDEKLFNELQTLKFQNIMNGNYVQELVHSDKSVLLTDFFQMGTFSAKNLDCFLIVHKIQQDAKKELWDLFVDIENNENQTNQPSLAGGRGTNQHDNKDKKKAKNSQNLISPYSGRKEIKDLWEKLQSGGAGEVYDLNNVVLPDTPKPQFNTAKLGSEKLRRLMASTVTRCNKVNGTVFQIRDTIINEIGHGFFISPSHLVTCIHNLRLDKPDEIVKDMTVENELYISFTNQTVKTNYKLLYPKKLNETVYNDFDNLDVAILELDLTAKVENKIDIFDTPTVNFMKFINDAGIVINPNHPSLQPSVIYYYDNNDPSTLNESIH</sequence>
<dbReference type="GeneID" id="8860178"/>
<feature type="non-terminal residue" evidence="2">
    <location>
        <position position="427"/>
    </location>
</feature>
<dbReference type="RefSeq" id="XP_002668038.1">
    <property type="nucleotide sequence ID" value="XM_002667992.2"/>
</dbReference>
<proteinExistence type="predicted"/>
<accession>D2W6K8</accession>
<organism evidence="3">
    <name type="scientific">Naegleria gruberi</name>
    <name type="common">Amoeba</name>
    <dbReference type="NCBI Taxonomy" id="5762"/>
    <lineage>
        <taxon>Eukaryota</taxon>
        <taxon>Discoba</taxon>
        <taxon>Heterolobosea</taxon>
        <taxon>Tetramitia</taxon>
        <taxon>Eutetramitia</taxon>
        <taxon>Vahlkampfiidae</taxon>
        <taxon>Naegleria</taxon>
    </lineage>
</organism>
<evidence type="ECO:0000256" key="1">
    <source>
        <dbReference type="SAM" id="MobiDB-lite"/>
    </source>
</evidence>
<dbReference type="Proteomes" id="UP000006671">
    <property type="component" value="Unassembled WGS sequence"/>
</dbReference>
<dbReference type="AlphaFoldDB" id="D2W6K8"/>
<dbReference type="InParanoid" id="D2W6K8"/>
<dbReference type="EMBL" id="GG739410">
    <property type="protein sequence ID" value="EFC35294.1"/>
    <property type="molecule type" value="Genomic_DNA"/>
</dbReference>
<protein>
    <submittedName>
        <fullName evidence="2">Predicted protein</fullName>
    </submittedName>
</protein>
<feature type="region of interest" description="Disordered" evidence="1">
    <location>
        <begin position="183"/>
        <end position="214"/>
    </location>
</feature>